<reference evidence="1 2" key="1">
    <citation type="submission" date="2012-02" db="EMBL/GenBank/DDBJ databases">
        <title>Complete sequence of chromosome of Singulisphaera acidiphila DSM 18658.</title>
        <authorList>
            <consortium name="US DOE Joint Genome Institute (JGI-PGF)"/>
            <person name="Lucas S."/>
            <person name="Copeland A."/>
            <person name="Lapidus A."/>
            <person name="Glavina del Rio T."/>
            <person name="Dalin E."/>
            <person name="Tice H."/>
            <person name="Bruce D."/>
            <person name="Goodwin L."/>
            <person name="Pitluck S."/>
            <person name="Peters L."/>
            <person name="Ovchinnikova G."/>
            <person name="Chertkov O."/>
            <person name="Kyrpides N."/>
            <person name="Mavromatis K."/>
            <person name="Ivanova N."/>
            <person name="Brettin T."/>
            <person name="Detter J.C."/>
            <person name="Han C."/>
            <person name="Larimer F."/>
            <person name="Land M."/>
            <person name="Hauser L."/>
            <person name="Markowitz V."/>
            <person name="Cheng J.-F."/>
            <person name="Hugenholtz P."/>
            <person name="Woyke T."/>
            <person name="Wu D."/>
            <person name="Tindall B."/>
            <person name="Pomrenke H."/>
            <person name="Brambilla E."/>
            <person name="Klenk H.-P."/>
            <person name="Eisen J.A."/>
        </authorList>
    </citation>
    <scope>NUCLEOTIDE SEQUENCE [LARGE SCALE GENOMIC DNA]</scope>
    <source>
        <strain evidence="2">ATCC BAA-1392 / DSM 18658 / VKM B-2454 / MOB10</strain>
    </source>
</reference>
<keyword evidence="2" id="KW-1185">Reference proteome</keyword>
<dbReference type="OrthoDB" id="71604at2"/>
<evidence type="ECO:0000313" key="1">
    <source>
        <dbReference type="EMBL" id="AGA30486.1"/>
    </source>
</evidence>
<dbReference type="AlphaFoldDB" id="L0DP89"/>
<dbReference type="Proteomes" id="UP000010798">
    <property type="component" value="Chromosome"/>
</dbReference>
<protein>
    <submittedName>
        <fullName evidence="1">Uncharacterized protein family (UPF0153)</fullName>
    </submittedName>
</protein>
<organism evidence="1 2">
    <name type="scientific">Singulisphaera acidiphila (strain ATCC BAA-1392 / DSM 18658 / VKM B-2454 / MOB10)</name>
    <dbReference type="NCBI Taxonomy" id="886293"/>
    <lineage>
        <taxon>Bacteria</taxon>
        <taxon>Pseudomonadati</taxon>
        <taxon>Planctomycetota</taxon>
        <taxon>Planctomycetia</taxon>
        <taxon>Isosphaerales</taxon>
        <taxon>Isosphaeraceae</taxon>
        <taxon>Singulisphaera</taxon>
    </lineage>
</organism>
<dbReference type="Pfam" id="PF03692">
    <property type="entry name" value="CxxCxxCC"/>
    <property type="match status" value="1"/>
</dbReference>
<dbReference type="RefSeq" id="WP_015249569.1">
    <property type="nucleotide sequence ID" value="NC_019892.1"/>
</dbReference>
<accession>L0DP89</accession>
<name>L0DP89_SINAD</name>
<dbReference type="STRING" id="886293.Sinac_6406"/>
<dbReference type="InterPro" id="IPR005358">
    <property type="entry name" value="Puta_zinc/iron-chelating_dom"/>
</dbReference>
<gene>
    <name evidence="1" type="ordered locus">Sinac_6406</name>
</gene>
<dbReference type="KEGG" id="saci:Sinac_6406"/>
<evidence type="ECO:0000313" key="2">
    <source>
        <dbReference type="Proteomes" id="UP000010798"/>
    </source>
</evidence>
<dbReference type="HOGENOM" id="CLU_1738841_0_0_0"/>
<proteinExistence type="predicted"/>
<dbReference type="EMBL" id="CP003364">
    <property type="protein sequence ID" value="AGA30486.1"/>
    <property type="molecule type" value="Genomic_DNA"/>
</dbReference>
<sequence length="146" mass="17079">MKKNQIRREDLVPGTCLCDHCSGKCCRYFTVPLDPPTTWDDYDAIRWYLAHGQTLVYVEEGGWYIVVMSKCKYLAPDNRCRIYLNRPKVCQNYTTDECEYDTDWTFEKVFETPEQLWEYAEAILPPRRRANKANAGGPLLPIVTLN</sequence>
<dbReference type="eggNOG" id="COG0727">
    <property type="taxonomic scope" value="Bacteria"/>
</dbReference>